<comment type="subcellular location">
    <subcellularLocation>
        <location evidence="1">Membrane</location>
        <topology evidence="1">Multi-pass membrane protein</topology>
    </subcellularLocation>
</comment>
<reference evidence="8" key="1">
    <citation type="journal article" date="2023" name="Insect Mol. Biol.">
        <title>Genome sequencing provides insights into the evolution of gene families encoding plant cell wall-degrading enzymes in longhorned beetles.</title>
        <authorList>
            <person name="Shin N.R."/>
            <person name="Okamura Y."/>
            <person name="Kirsch R."/>
            <person name="Pauchet Y."/>
        </authorList>
    </citation>
    <scope>NUCLEOTIDE SEQUENCE</scope>
    <source>
        <strain evidence="8">MMC_N1</strain>
    </source>
</reference>
<protein>
    <recommendedName>
        <fullName evidence="6">Mitochondrial inner membrane protein Mpv17</fullName>
    </recommendedName>
</protein>
<keyword evidence="3 7" id="KW-0812">Transmembrane</keyword>
<evidence type="ECO:0000256" key="7">
    <source>
        <dbReference type="RuleBase" id="RU363053"/>
    </source>
</evidence>
<gene>
    <name evidence="8" type="ORF">NQ317_010044</name>
</gene>
<evidence type="ECO:0000256" key="5">
    <source>
        <dbReference type="ARBA" id="ARBA00023136"/>
    </source>
</evidence>
<dbReference type="Pfam" id="PF04117">
    <property type="entry name" value="Mpv17_PMP22"/>
    <property type="match status" value="1"/>
</dbReference>
<sequence>MMSMGDLLAQAGEKGPFKEVDLIRTSHFLILGTGLVGPAVANWYKILLRTFGDSGSAALKKMAADQLIFAPISMAVFMTALNTLQGKSLEEIKKEIDAKYKDLLIANYKLWPAVQLINFYMMPMHYQVLFAQSVALFWNAYVSWKLRLEIKD</sequence>
<dbReference type="Proteomes" id="UP001162164">
    <property type="component" value="Unassembled WGS sequence"/>
</dbReference>
<proteinExistence type="inferred from homology"/>
<comment type="similarity">
    <text evidence="2 7">Belongs to the peroxisomal membrane protein PXMP2/4 family.</text>
</comment>
<evidence type="ECO:0000313" key="9">
    <source>
        <dbReference type="Proteomes" id="UP001162164"/>
    </source>
</evidence>
<dbReference type="InterPro" id="IPR007248">
    <property type="entry name" value="Mpv17_PMP22"/>
</dbReference>
<organism evidence="8 9">
    <name type="scientific">Molorchus minor</name>
    <dbReference type="NCBI Taxonomy" id="1323400"/>
    <lineage>
        <taxon>Eukaryota</taxon>
        <taxon>Metazoa</taxon>
        <taxon>Ecdysozoa</taxon>
        <taxon>Arthropoda</taxon>
        <taxon>Hexapoda</taxon>
        <taxon>Insecta</taxon>
        <taxon>Pterygota</taxon>
        <taxon>Neoptera</taxon>
        <taxon>Endopterygota</taxon>
        <taxon>Coleoptera</taxon>
        <taxon>Polyphaga</taxon>
        <taxon>Cucujiformia</taxon>
        <taxon>Chrysomeloidea</taxon>
        <taxon>Cerambycidae</taxon>
        <taxon>Lamiinae</taxon>
        <taxon>Monochamini</taxon>
        <taxon>Molorchus</taxon>
    </lineage>
</organism>
<feature type="transmembrane region" description="Helical" evidence="7">
    <location>
        <begin position="67"/>
        <end position="84"/>
    </location>
</feature>
<evidence type="ECO:0000256" key="6">
    <source>
        <dbReference type="ARBA" id="ARBA00049743"/>
    </source>
</evidence>
<comment type="caution">
    <text evidence="8">The sequence shown here is derived from an EMBL/GenBank/DDBJ whole genome shotgun (WGS) entry which is preliminary data.</text>
</comment>
<keyword evidence="9" id="KW-1185">Reference proteome</keyword>
<feature type="transmembrane region" description="Helical" evidence="7">
    <location>
        <begin position="26"/>
        <end position="46"/>
    </location>
</feature>
<keyword evidence="5 7" id="KW-0472">Membrane</keyword>
<keyword evidence="4 7" id="KW-1133">Transmembrane helix</keyword>
<evidence type="ECO:0000256" key="4">
    <source>
        <dbReference type="ARBA" id="ARBA00022989"/>
    </source>
</evidence>
<dbReference type="EMBL" id="JAPWTJ010001145">
    <property type="protein sequence ID" value="KAJ8973607.1"/>
    <property type="molecule type" value="Genomic_DNA"/>
</dbReference>
<dbReference type="PANTHER" id="PTHR11266:SF17">
    <property type="entry name" value="PROTEIN MPV17"/>
    <property type="match status" value="1"/>
</dbReference>
<evidence type="ECO:0000256" key="3">
    <source>
        <dbReference type="ARBA" id="ARBA00022692"/>
    </source>
</evidence>
<dbReference type="PANTHER" id="PTHR11266">
    <property type="entry name" value="PEROXISOMAL MEMBRANE PROTEIN 2, PXMP2 MPV17"/>
    <property type="match status" value="1"/>
</dbReference>
<feature type="transmembrane region" description="Helical" evidence="7">
    <location>
        <begin position="124"/>
        <end position="144"/>
    </location>
</feature>
<evidence type="ECO:0000256" key="2">
    <source>
        <dbReference type="ARBA" id="ARBA00006824"/>
    </source>
</evidence>
<evidence type="ECO:0000256" key="1">
    <source>
        <dbReference type="ARBA" id="ARBA00004141"/>
    </source>
</evidence>
<accession>A0ABQ9J7A6</accession>
<evidence type="ECO:0000313" key="8">
    <source>
        <dbReference type="EMBL" id="KAJ8973607.1"/>
    </source>
</evidence>
<name>A0ABQ9J7A6_9CUCU</name>